<organism evidence="3 4">
    <name type="scientific">Endozoicomonas montiporae CL-33</name>
    <dbReference type="NCBI Taxonomy" id="570277"/>
    <lineage>
        <taxon>Bacteria</taxon>
        <taxon>Pseudomonadati</taxon>
        <taxon>Pseudomonadota</taxon>
        <taxon>Gammaproteobacteria</taxon>
        <taxon>Oceanospirillales</taxon>
        <taxon>Endozoicomonadaceae</taxon>
        <taxon>Endozoicomonas</taxon>
    </lineage>
</organism>
<reference evidence="3 4" key="1">
    <citation type="journal article" date="2016" name="Front. Microbiol.">
        <title>Genomic Insight into the Host-Endosymbiont Relationship of Endozoicomonas montiporae CL-33(T) with its Coral Host.</title>
        <authorList>
            <person name="Ding J.-Y."/>
            <person name="Shiu J.-H."/>
            <person name="Chen W.-M."/>
            <person name="Chiang Y.-R."/>
            <person name="Tang S.-L."/>
        </authorList>
    </citation>
    <scope>NUCLEOTIDE SEQUENCE [LARGE SCALE GENOMIC DNA]</scope>
    <source>
        <strain evidence="3 4">CL-33</strain>
    </source>
</reference>
<feature type="coiled-coil region" evidence="1">
    <location>
        <begin position="576"/>
        <end position="603"/>
    </location>
</feature>
<evidence type="ECO:0000256" key="2">
    <source>
        <dbReference type="SAM" id="MobiDB-lite"/>
    </source>
</evidence>
<evidence type="ECO:0000313" key="4">
    <source>
        <dbReference type="Proteomes" id="UP000071065"/>
    </source>
</evidence>
<name>A0A142B7X5_9GAMM</name>
<evidence type="ECO:0000313" key="3">
    <source>
        <dbReference type="EMBL" id="AMO54851.1"/>
    </source>
</evidence>
<protein>
    <submittedName>
        <fullName evidence="3">Uncharacterized protein</fullName>
    </submittedName>
</protein>
<feature type="region of interest" description="Disordered" evidence="2">
    <location>
        <begin position="513"/>
        <end position="549"/>
    </location>
</feature>
<gene>
    <name evidence="3" type="ORF">EZMO1_0611</name>
</gene>
<dbReference type="EMBL" id="CP013251">
    <property type="protein sequence ID" value="AMO54851.1"/>
    <property type="molecule type" value="Genomic_DNA"/>
</dbReference>
<sequence length="664" mass="72440">MTDSISGGRPLTPAEAFQEQQKVVQAEEIDKISLSYDSKNSVSHRKAIKEGVLTPANIHAPSIPAPNLSATPTGDELIAMETQARAHEANFALTNGLEMLKVTQPDLVTPELTNQIGQISNRLSMVESAPPGLMADVSLLSDNLLTKAANKDLDPDMLNQIMSEIQSKMDDNAVKFSEFEIKARSADAQQKHESNIHKIGEYMKEVKEAEEAQSKAEEARKKESSGGGFFSAIKSFFTSTIPAAITGAVEAIEKEFNSIDLESSITSAGSSISSTFKNAFGKVENAFKDFGDETQKAFETFGNNTEREFKRFADNAKSGLEGFGKDTKRAFETFAEDTRKDLESFGRDTKHAFKEFGKDTETAFKKFGKDTETTFKEFGKDAETAFKEFGKDTETAFKEFGKDTETTFKEFGKDTETAFETFVEYAREGLKSSGQDTKEVFETFARDAKEGLKNFGDDTRKAFEQVSNDTKEGFKHFSDTVVDSGKKVSQTFEPLGHKENWNRAGDAILKSIGIEPSSGKPLEGEPNIPSGSLGPTESYSLESEGSMQKVPASDVEVSAAMQGLGISETALSHQEMMKLLQQMKAAGENKEKLEAAIAALESGDLKSLKQIVKGLSGGEAIIALMDNPDTTGLTKSLLDVPAQTARIQEDQKIQNALVSRFRGA</sequence>
<evidence type="ECO:0000256" key="1">
    <source>
        <dbReference type="SAM" id="Coils"/>
    </source>
</evidence>
<dbReference type="STRING" id="570277.EZMO1_0611"/>
<dbReference type="Proteomes" id="UP000071065">
    <property type="component" value="Chromosome"/>
</dbReference>
<dbReference type="AlphaFoldDB" id="A0A142B7X5"/>
<dbReference type="Gene3D" id="1.20.120.20">
    <property type="entry name" value="Apolipoprotein"/>
    <property type="match status" value="1"/>
</dbReference>
<dbReference type="Gene3D" id="1.10.287.700">
    <property type="entry name" value="Helix hairpin bin"/>
    <property type="match status" value="1"/>
</dbReference>
<accession>A0A142B7X5</accession>
<feature type="compositionally biased region" description="Polar residues" evidence="2">
    <location>
        <begin position="529"/>
        <end position="546"/>
    </location>
</feature>
<proteinExistence type="predicted"/>
<dbReference type="PATRIC" id="fig|570277.3.peg.655"/>
<keyword evidence="1" id="KW-0175">Coiled coil</keyword>
<dbReference type="KEGG" id="emp:EZMO1_0611"/>